<comment type="caution">
    <text evidence="1">The sequence shown here is derived from an EMBL/GenBank/DDBJ whole genome shotgun (WGS) entry which is preliminary data.</text>
</comment>
<accession>A0A5D3DXM8</accession>
<gene>
    <name evidence="1" type="ORF">E5676_scaffold2030G00630</name>
</gene>
<dbReference type="AlphaFoldDB" id="A0A5D3DXM8"/>
<proteinExistence type="predicted"/>
<sequence length="117" mass="13201">MVGEWKVTDSFLPLELGGVDVILGMQWLHSLGVTKVESRNLVMTFQHEGKKVEIKGHPSLTKARVNLKNMMETWEADDQGFWVECRAMEGGLILEELYDEEVVPTVENTISSPAKQI</sequence>
<evidence type="ECO:0000313" key="2">
    <source>
        <dbReference type="Proteomes" id="UP000321947"/>
    </source>
</evidence>
<organism evidence="1 2">
    <name type="scientific">Cucumis melo var. makuwa</name>
    <name type="common">Oriental melon</name>
    <dbReference type="NCBI Taxonomy" id="1194695"/>
    <lineage>
        <taxon>Eukaryota</taxon>
        <taxon>Viridiplantae</taxon>
        <taxon>Streptophyta</taxon>
        <taxon>Embryophyta</taxon>
        <taxon>Tracheophyta</taxon>
        <taxon>Spermatophyta</taxon>
        <taxon>Magnoliopsida</taxon>
        <taxon>eudicotyledons</taxon>
        <taxon>Gunneridae</taxon>
        <taxon>Pentapetalae</taxon>
        <taxon>rosids</taxon>
        <taxon>fabids</taxon>
        <taxon>Cucurbitales</taxon>
        <taxon>Cucurbitaceae</taxon>
        <taxon>Benincaseae</taxon>
        <taxon>Cucumis</taxon>
    </lineage>
</organism>
<reference evidence="1 2" key="1">
    <citation type="submission" date="2019-08" db="EMBL/GenBank/DDBJ databases">
        <title>Draft genome sequences of two oriental melons (Cucumis melo L. var makuwa).</title>
        <authorList>
            <person name="Kwon S.-Y."/>
        </authorList>
    </citation>
    <scope>NUCLEOTIDE SEQUENCE [LARGE SCALE GENOMIC DNA]</scope>
    <source>
        <strain evidence="2">cv. Chang Bougi</strain>
        <tissue evidence="1">Leaf</tissue>
    </source>
</reference>
<dbReference type="Proteomes" id="UP000321947">
    <property type="component" value="Unassembled WGS sequence"/>
</dbReference>
<dbReference type="EMBL" id="SSTD01002097">
    <property type="protein sequence ID" value="TYK28637.1"/>
    <property type="molecule type" value="Genomic_DNA"/>
</dbReference>
<name>A0A5D3DXM8_CUCMM</name>
<protein>
    <submittedName>
        <fullName evidence="1">Ty3-gypsy retroelement transposase</fullName>
    </submittedName>
</protein>
<evidence type="ECO:0000313" key="1">
    <source>
        <dbReference type="EMBL" id="TYK28637.1"/>
    </source>
</evidence>